<dbReference type="Pfam" id="PF07732">
    <property type="entry name" value="Cu-oxidase_3"/>
    <property type="match status" value="1"/>
</dbReference>
<reference evidence="14" key="1">
    <citation type="submission" date="2019-08" db="EMBL/GenBank/DDBJ databases">
        <authorList>
            <person name="Kucharzyk K."/>
            <person name="Murdoch R.W."/>
            <person name="Higgins S."/>
            <person name="Loffler F."/>
        </authorList>
    </citation>
    <scope>NUCLEOTIDE SEQUENCE</scope>
</reference>
<evidence type="ECO:0000259" key="13">
    <source>
        <dbReference type="Pfam" id="PF13473"/>
    </source>
</evidence>
<dbReference type="PANTHER" id="PTHR11709">
    <property type="entry name" value="MULTI-COPPER OXIDASE"/>
    <property type="match status" value="1"/>
</dbReference>
<dbReference type="Gene3D" id="2.60.40.420">
    <property type="entry name" value="Cupredoxins - blue copper proteins"/>
    <property type="match status" value="3"/>
</dbReference>
<keyword evidence="11" id="KW-0812">Transmembrane</keyword>
<comment type="catalytic activity">
    <reaction evidence="9">
        <text>nitric oxide + Fe(III)-[cytochrome c] + H2O = Fe(II)-[cytochrome c] + nitrite + 2 H(+)</text>
        <dbReference type="Rhea" id="RHEA:15233"/>
        <dbReference type="Rhea" id="RHEA-COMP:10350"/>
        <dbReference type="Rhea" id="RHEA-COMP:14399"/>
        <dbReference type="ChEBI" id="CHEBI:15377"/>
        <dbReference type="ChEBI" id="CHEBI:15378"/>
        <dbReference type="ChEBI" id="CHEBI:16301"/>
        <dbReference type="ChEBI" id="CHEBI:16480"/>
        <dbReference type="ChEBI" id="CHEBI:29033"/>
        <dbReference type="ChEBI" id="CHEBI:29034"/>
        <dbReference type="EC" id="1.7.2.1"/>
    </reaction>
</comment>
<feature type="region of interest" description="Disordered" evidence="10">
    <location>
        <begin position="195"/>
        <end position="227"/>
    </location>
</feature>
<dbReference type="SUPFAM" id="SSF49503">
    <property type="entry name" value="Cupredoxins"/>
    <property type="match status" value="3"/>
</dbReference>
<keyword evidence="7" id="KW-0560">Oxidoreductase</keyword>
<dbReference type="InterPro" id="IPR008972">
    <property type="entry name" value="Cupredoxin"/>
</dbReference>
<dbReference type="EMBL" id="VSSQ01005746">
    <property type="protein sequence ID" value="MPM30283.1"/>
    <property type="molecule type" value="Genomic_DNA"/>
</dbReference>
<dbReference type="InterPro" id="IPR011707">
    <property type="entry name" value="Cu-oxidase-like_N"/>
</dbReference>
<evidence type="ECO:0000256" key="2">
    <source>
        <dbReference type="ARBA" id="ARBA00011233"/>
    </source>
</evidence>
<feature type="transmembrane region" description="Helical" evidence="11">
    <location>
        <begin position="6"/>
        <end position="25"/>
    </location>
</feature>
<evidence type="ECO:0000256" key="6">
    <source>
        <dbReference type="ARBA" id="ARBA00022737"/>
    </source>
</evidence>
<gene>
    <name evidence="14" type="ORF">SDC9_76831</name>
</gene>
<evidence type="ECO:0000256" key="7">
    <source>
        <dbReference type="ARBA" id="ARBA00023002"/>
    </source>
</evidence>
<keyword evidence="11" id="KW-1133">Transmembrane helix</keyword>
<dbReference type="Pfam" id="PF13473">
    <property type="entry name" value="Cupredoxin_1"/>
    <property type="match status" value="1"/>
</dbReference>
<dbReference type="AlphaFoldDB" id="A0A644YUY7"/>
<feature type="domain" description="EfeO-type cupredoxin-like" evidence="13">
    <location>
        <begin position="100"/>
        <end position="165"/>
    </location>
</feature>
<accession>A0A644YUY7</accession>
<keyword evidence="8" id="KW-0186">Copper</keyword>
<dbReference type="PRINTS" id="PR00695">
    <property type="entry name" value="CUNO2RDTASE"/>
</dbReference>
<protein>
    <recommendedName>
        <fullName evidence="4">Copper-containing nitrite reductase</fullName>
        <ecNumber evidence="3">1.7.2.1</ecNumber>
    </recommendedName>
</protein>
<comment type="cofactor">
    <cofactor evidence="1">
        <name>Cu(+)</name>
        <dbReference type="ChEBI" id="CHEBI:49552"/>
    </cofactor>
</comment>
<feature type="compositionally biased region" description="Low complexity" evidence="10">
    <location>
        <begin position="195"/>
        <end position="221"/>
    </location>
</feature>
<evidence type="ECO:0000256" key="11">
    <source>
        <dbReference type="SAM" id="Phobius"/>
    </source>
</evidence>
<dbReference type="CDD" id="cd11020">
    <property type="entry name" value="CuRO_1_CuNIR"/>
    <property type="match status" value="1"/>
</dbReference>
<evidence type="ECO:0000256" key="9">
    <source>
        <dbReference type="ARBA" id="ARBA00049340"/>
    </source>
</evidence>
<name>A0A644YUY7_9ZZZZ</name>
<dbReference type="CDD" id="cd04208">
    <property type="entry name" value="CuRO_2_CuNIR"/>
    <property type="match status" value="1"/>
</dbReference>
<keyword evidence="5" id="KW-0479">Metal-binding</keyword>
<feature type="domain" description="Plastocyanin-like" evidence="12">
    <location>
        <begin position="270"/>
        <end position="374"/>
    </location>
</feature>
<keyword evidence="6" id="KW-0677">Repeat</keyword>
<evidence type="ECO:0000259" key="12">
    <source>
        <dbReference type="Pfam" id="PF07732"/>
    </source>
</evidence>
<dbReference type="InterPro" id="IPR028096">
    <property type="entry name" value="EfeO_Cupredoxin"/>
</dbReference>
<feature type="region of interest" description="Disordered" evidence="10">
    <location>
        <begin position="27"/>
        <end position="46"/>
    </location>
</feature>
<evidence type="ECO:0000256" key="3">
    <source>
        <dbReference type="ARBA" id="ARBA00011882"/>
    </source>
</evidence>
<dbReference type="GO" id="GO:0050421">
    <property type="term" value="F:nitrite reductase (NO-forming) activity"/>
    <property type="evidence" value="ECO:0007669"/>
    <property type="project" value="UniProtKB-EC"/>
</dbReference>
<evidence type="ECO:0000313" key="14">
    <source>
        <dbReference type="EMBL" id="MPM30283.1"/>
    </source>
</evidence>
<proteinExistence type="predicted"/>
<evidence type="ECO:0000256" key="1">
    <source>
        <dbReference type="ARBA" id="ARBA00001960"/>
    </source>
</evidence>
<dbReference type="EC" id="1.7.2.1" evidence="3"/>
<organism evidence="14">
    <name type="scientific">bioreactor metagenome</name>
    <dbReference type="NCBI Taxonomy" id="1076179"/>
    <lineage>
        <taxon>unclassified sequences</taxon>
        <taxon>metagenomes</taxon>
        <taxon>ecological metagenomes</taxon>
    </lineage>
</organism>
<evidence type="ECO:0000256" key="8">
    <source>
        <dbReference type="ARBA" id="ARBA00023008"/>
    </source>
</evidence>
<sequence>MTVYAVMAWTIGVLIATVVTGVRLVRRRDSEPPEPPQDQDPAIRRRRSQGQLAAAVGVLALLVVVAGMVDPVAVVRAPSPRTAAAAGVPGAAAPAGVTPTGHTTTVAVTAADMRFTPSTIPVPVGDRLVLRVTNSDSKGQTHDLTLANGATTGRIAPGQTATLDVGIISGSLQGWCSVAGHKQMGMTLSITATGPGATPGGAASTGPTGSMGSMGSMGSAANGQAATGPDAVWDRNASPAAGWSAYDPALPPIGDGTVHKATFTVKEAVQEVAPGVTQDVWTFNGTVPGTTLHGRIGDTFDITLVNDGSMGHGIDFHAGSLAPDGPMRTIQPGESLTYRFTATRAGVWMYHCSTMPMSLHIANGMYGAVVIDPPDLAPVDQEYLLVQGEQYYGPQGGVSDADKIAARTPDAVVFNGYPNQYDRTPLTAHTGKRIRIWVLDAGPNESLAFHVVGGQFDSVWKEGGWLLRCGQDPGRVSGGCTSSGSGGSQTLDLLASQGGFVELALPEAGHYAIVNHEMTLAERGAHGVLAVTD</sequence>
<dbReference type="InterPro" id="IPR001287">
    <property type="entry name" value="NO2-reductase_Cu"/>
</dbReference>
<dbReference type="PANTHER" id="PTHR11709:SF394">
    <property type="entry name" value="FI03373P-RELATED"/>
    <property type="match status" value="1"/>
</dbReference>
<evidence type="ECO:0000256" key="4">
    <source>
        <dbReference type="ARBA" id="ARBA00017290"/>
    </source>
</evidence>
<evidence type="ECO:0000256" key="10">
    <source>
        <dbReference type="SAM" id="MobiDB-lite"/>
    </source>
</evidence>
<comment type="caution">
    <text evidence="14">The sequence shown here is derived from an EMBL/GenBank/DDBJ whole genome shotgun (WGS) entry which is preliminary data.</text>
</comment>
<evidence type="ECO:0000256" key="5">
    <source>
        <dbReference type="ARBA" id="ARBA00022723"/>
    </source>
</evidence>
<keyword evidence="11" id="KW-0472">Membrane</keyword>
<dbReference type="GO" id="GO:0005507">
    <property type="term" value="F:copper ion binding"/>
    <property type="evidence" value="ECO:0007669"/>
    <property type="project" value="InterPro"/>
</dbReference>
<comment type="subunit">
    <text evidence="2">Homotrimer.</text>
</comment>
<dbReference type="InterPro" id="IPR045087">
    <property type="entry name" value="Cu-oxidase_fam"/>
</dbReference>
<feature type="transmembrane region" description="Helical" evidence="11">
    <location>
        <begin position="52"/>
        <end position="69"/>
    </location>
</feature>